<accession>A0AAN0JE74</accession>
<evidence type="ECO:0000313" key="4">
    <source>
        <dbReference type="Proteomes" id="UP000007879"/>
    </source>
</evidence>
<keyword evidence="2" id="KW-0472">Membrane</keyword>
<dbReference type="AlphaFoldDB" id="A0AAN0JE74"/>
<keyword evidence="2" id="KW-0812">Transmembrane</keyword>
<dbReference type="EnsemblMetazoa" id="XM_019999751.1">
    <property type="protein sequence ID" value="XP_019855310.1"/>
    <property type="gene ID" value="LOC100632103"/>
</dbReference>
<feature type="transmembrane region" description="Helical" evidence="2">
    <location>
        <begin position="115"/>
        <end position="140"/>
    </location>
</feature>
<feature type="region of interest" description="Disordered" evidence="1">
    <location>
        <begin position="1"/>
        <end position="88"/>
    </location>
</feature>
<proteinExistence type="predicted"/>
<keyword evidence="2" id="KW-1133">Transmembrane helix</keyword>
<evidence type="ECO:0000256" key="2">
    <source>
        <dbReference type="SAM" id="Phobius"/>
    </source>
</evidence>
<keyword evidence="4" id="KW-1185">Reference proteome</keyword>
<reference evidence="3" key="2">
    <citation type="submission" date="2024-06" db="UniProtKB">
        <authorList>
            <consortium name="EnsemblMetazoa"/>
        </authorList>
    </citation>
    <scope>IDENTIFICATION</scope>
</reference>
<name>A0AAN0JE74_AMPQE</name>
<sequence length="396" mass="42797">MSSFESNVELRRYNSNQTNTSYQQQQNGAPSDVHSLADPTSVGTPVYDSVPGEKQRPPPLPEARKTTSNTMYATRGDTLHPTSTMLEMNPPEYSSDGLEAEIDYMSSKCLRVTCLSILVMISLFLAIVAVVLVLLLWFGVYGPAAEACSSSGTSNSNQAVTGGAYTTTIVPTPSSPSQCLCPTPDLSPIKAQIEQEAANLTELIRDITFDISLIEQNNNNTDRSLASQSSFISSTVSDINSTCYEALANLTAQNVSLAGLEFEAELRNVGVYSSCIYEYLSNCSMPTDVSNCTTGYHDVIVDGYYNLDLACHIEVSGSNALLFAPLTNLRMTARSGETIQSGDSASVRLAKSEVRCECALVPLYNGATRVNDVYCSVFRSRCPVTSNFENVIIITP</sequence>
<reference evidence="4" key="1">
    <citation type="journal article" date="2010" name="Nature">
        <title>The Amphimedon queenslandica genome and the evolution of animal complexity.</title>
        <authorList>
            <person name="Srivastava M."/>
            <person name="Simakov O."/>
            <person name="Chapman J."/>
            <person name="Fahey B."/>
            <person name="Gauthier M.E."/>
            <person name="Mitros T."/>
            <person name="Richards G.S."/>
            <person name="Conaco C."/>
            <person name="Dacre M."/>
            <person name="Hellsten U."/>
            <person name="Larroux C."/>
            <person name="Putnam N.H."/>
            <person name="Stanke M."/>
            <person name="Adamska M."/>
            <person name="Darling A."/>
            <person name="Degnan S.M."/>
            <person name="Oakley T.H."/>
            <person name="Plachetzki D.C."/>
            <person name="Zhai Y."/>
            <person name="Adamski M."/>
            <person name="Calcino A."/>
            <person name="Cummins S.F."/>
            <person name="Goodstein D.M."/>
            <person name="Harris C."/>
            <person name="Jackson D.J."/>
            <person name="Leys S.P."/>
            <person name="Shu S."/>
            <person name="Woodcroft B.J."/>
            <person name="Vervoort M."/>
            <person name="Kosik K.S."/>
            <person name="Manning G."/>
            <person name="Degnan B.M."/>
            <person name="Rokhsar D.S."/>
        </authorList>
    </citation>
    <scope>NUCLEOTIDE SEQUENCE [LARGE SCALE GENOMIC DNA]</scope>
</reference>
<evidence type="ECO:0000313" key="3">
    <source>
        <dbReference type="EnsemblMetazoa" id="XP_019855310.1"/>
    </source>
</evidence>
<organism evidence="3 4">
    <name type="scientific">Amphimedon queenslandica</name>
    <name type="common">Sponge</name>
    <dbReference type="NCBI Taxonomy" id="400682"/>
    <lineage>
        <taxon>Eukaryota</taxon>
        <taxon>Metazoa</taxon>
        <taxon>Porifera</taxon>
        <taxon>Demospongiae</taxon>
        <taxon>Heteroscleromorpha</taxon>
        <taxon>Haplosclerida</taxon>
        <taxon>Niphatidae</taxon>
        <taxon>Amphimedon</taxon>
    </lineage>
</organism>
<dbReference type="Proteomes" id="UP000007879">
    <property type="component" value="Unassembled WGS sequence"/>
</dbReference>
<feature type="compositionally biased region" description="Low complexity" evidence="1">
    <location>
        <begin position="13"/>
        <end position="27"/>
    </location>
</feature>
<gene>
    <name evidence="3" type="primary">100632103</name>
</gene>
<protein>
    <submittedName>
        <fullName evidence="3">Uncharacterized protein</fullName>
    </submittedName>
</protein>
<evidence type="ECO:0000256" key="1">
    <source>
        <dbReference type="SAM" id="MobiDB-lite"/>
    </source>
</evidence>